<gene>
    <name evidence="4" type="primary">COBL</name>
</gene>
<feature type="compositionally biased region" description="Basic and acidic residues" evidence="1">
    <location>
        <begin position="514"/>
        <end position="524"/>
    </location>
</feature>
<dbReference type="Proteomes" id="UP001652580">
    <property type="component" value="Chromosome 7"/>
</dbReference>
<reference evidence="4" key="1">
    <citation type="submission" date="2025-08" db="UniProtKB">
        <authorList>
            <consortium name="RefSeq"/>
        </authorList>
    </citation>
    <scope>IDENTIFICATION</scope>
</reference>
<dbReference type="Pfam" id="PF02205">
    <property type="entry name" value="WH2"/>
    <property type="match status" value="3"/>
</dbReference>
<feature type="domain" description="WH2" evidence="2">
    <location>
        <begin position="1319"/>
        <end position="1339"/>
    </location>
</feature>
<dbReference type="InterPro" id="IPR039895">
    <property type="entry name" value="COBL-like"/>
</dbReference>
<feature type="compositionally biased region" description="Low complexity" evidence="1">
    <location>
        <begin position="1428"/>
        <end position="1441"/>
    </location>
</feature>
<evidence type="ECO:0000256" key="1">
    <source>
        <dbReference type="SAM" id="MobiDB-lite"/>
    </source>
</evidence>
<feature type="compositionally biased region" description="Low complexity" evidence="1">
    <location>
        <begin position="1008"/>
        <end position="1018"/>
    </location>
</feature>
<dbReference type="CDD" id="cd21801">
    <property type="entry name" value="WH2_Wc_Cobl"/>
    <property type="match status" value="1"/>
</dbReference>
<accession>A0ABM3TUS1</accession>
<feature type="compositionally biased region" description="Basic and acidic residues" evidence="1">
    <location>
        <begin position="1269"/>
        <end position="1280"/>
    </location>
</feature>
<feature type="compositionally biased region" description="Polar residues" evidence="1">
    <location>
        <begin position="774"/>
        <end position="793"/>
    </location>
</feature>
<feature type="domain" description="WH2" evidence="2">
    <location>
        <begin position="1359"/>
        <end position="1379"/>
    </location>
</feature>
<keyword evidence="3" id="KW-1185">Reference proteome</keyword>
<feature type="compositionally biased region" description="Polar residues" evidence="1">
    <location>
        <begin position="1373"/>
        <end position="1387"/>
    </location>
</feature>
<sequence>MDAPRASAAKPPTGSEVHFLGLPTSGAKQQKNREWKKQWGLLYPLRSTTPQSSRVLWPPLCQQPCHHETAWDWAHESRGPSVWERSVPAGGMLRGRRAWCREAYEESAVQMALRSPIIPTLKSARKTHALWRRKMKARAPPPPGRPTTPSVHRGQRPPRDASPSPPRNPLGRTETLDGRVVAMTVVLPSGLEKTSVVNGSHAMMDLLVELCLQNHLNPSNHALEIRSSETQQPLNFKPNTLVGTLNAHTVFLKEKVPEAKVKAGPAKVPEKTVRLVVNYLRTQKAVVRVSPEVPLQSVLPVICAKCDVSPEHVVLLRDNVAGEELELSKSLNELGIKELYAWDNKRVLLTKTQSEPSLSCRETFRKSSLGYGETDKEKKKILGFFKVNKRSDSKAEPLRQPGAESDEDATKSALGRGSNGCLTTPNSPSVNPRSTTLGPSRSLGNISGVSVKSDLKKRRAPPPPSLPRAGPPVQDKTSEKVSLGSQMDLQKKKRRAPAPPPPQPPPSSPLVPPRTEDREEDRKGRTGVGRQVPQKPPRGTARGPPQLVLPPPPPYPPPDTDVAEPLGFPGEGAVSEASDLRPTLSLPLGPGGPCGVDGVPPLPSEAEETVSVGSCFASEDTTEDSGVMSSPSDIVSLDSQHDSTKSKDKWATDQEDCSDQDLAGTPEPGPQKSLLWERRGSGNWHPRNGKVAPASREDEDLFMSGQFQKTLAELDEELEEIEESYETDSSFLTNCVHSMSGRCPQGTVIPDGDTEAIPVTFIGEVLDDPVDSGAFSNRNNNAGSFDAGSTASKKAQLPPCQAEHSQQHGQRRAAGPGSPAPSQDPGREIRVASTNTWKDVTPSKMAPKATSASTLHTHDLNAKEEGKAPGSAHGGRTLGTRRVSTQAGKEKEGDDENDVWTPPPWYRGQHPGGSYGLKYGLTTYKIVPPKSEMKCYDRGASLSMGAIKIDELGNLVSPHTNAGRTMVPTAPTLEAEAPPIGKVKEFWRTNSIEKHSGRPTEGAKRTSTPTTPTNPQPQESRLRAEPTSPDPKATLPRPLSPHPEDGRPLEEGRSWPLPAAACPLKVPAANPAEVPFLKPQRRTSSQYVASAIAKRIGTLKVHTDMERKPDNAQKTCEGRAPEPTGRPPMMKDGTTPSLYPETGVRHHGDESAAGAHPGGQISSPYGKLCTQDGPTGIHRTSHGPLITAAQTGQASVGQSCGLSGKQSPRNHRTSSASDPKCQPAGTSPPPPRSGGGHTTGSALVNGSRWVSVHTEPPHSPRVSETNSHAGREPPEWEEKPGLLSTDVPEADGTLPASIFGPKKKFRPVVQRPAPKDTSLHSALMEAIHSAGGKDRLRKTPEPSSEGAPKKPSYTEADSERSALLAAIRGHSGTCSLRKVTSSASEELQSLRGAVMSARGAEPPGLEDLGIQSAPALPPAPPPPPPVTQAPTASRTASRSSAGPLSNPVDARQALMDAIRSGTGAAKLRKVPLLV</sequence>
<dbReference type="CDD" id="cd21800">
    <property type="entry name" value="WH2_Wb_Cobl"/>
    <property type="match status" value="1"/>
</dbReference>
<feature type="region of interest" description="Disordered" evidence="1">
    <location>
        <begin position="134"/>
        <end position="176"/>
    </location>
</feature>
<dbReference type="PANTHER" id="PTHR47008">
    <property type="entry name" value="PROTEIN CORDON-BLEU"/>
    <property type="match status" value="1"/>
</dbReference>
<dbReference type="PANTHER" id="PTHR47008:SF1">
    <property type="entry name" value="PROTEIN CORDON-BLEU"/>
    <property type="match status" value="1"/>
</dbReference>
<dbReference type="CDD" id="cd21799">
    <property type="entry name" value="WH2_Wa_Cobl"/>
    <property type="match status" value="1"/>
</dbReference>
<feature type="compositionally biased region" description="Basic and acidic residues" evidence="1">
    <location>
        <begin position="1042"/>
        <end position="1053"/>
    </location>
</feature>
<dbReference type="PROSITE" id="PS51082">
    <property type="entry name" value="WH2"/>
    <property type="match status" value="3"/>
</dbReference>
<feature type="compositionally biased region" description="Basic and acidic residues" evidence="1">
    <location>
        <begin position="1331"/>
        <end position="1340"/>
    </location>
</feature>
<dbReference type="InterPro" id="IPR019025">
    <property type="entry name" value="Cordon-bleu_ubiquitin_domain"/>
</dbReference>
<feature type="compositionally biased region" description="Pro residues" evidence="1">
    <location>
        <begin position="461"/>
        <end position="470"/>
    </location>
</feature>
<feature type="compositionally biased region" description="Pro residues" evidence="1">
    <location>
        <begin position="497"/>
        <end position="512"/>
    </location>
</feature>
<feature type="region of interest" description="Disordered" evidence="1">
    <location>
        <begin position="1373"/>
        <end position="1448"/>
    </location>
</feature>
<feature type="compositionally biased region" description="Pro residues" evidence="1">
    <location>
        <begin position="1415"/>
        <end position="1427"/>
    </location>
</feature>
<feature type="compositionally biased region" description="Basic and acidic residues" evidence="1">
    <location>
        <begin position="1104"/>
        <end position="1120"/>
    </location>
</feature>
<dbReference type="Gene3D" id="3.10.20.90">
    <property type="entry name" value="Phosphatidylinositol 3-kinase Catalytic Subunit, Chain A, domain 1"/>
    <property type="match status" value="1"/>
</dbReference>
<organism evidence="3 4">
    <name type="scientific">Balaenoptera acutorostrata</name>
    <name type="common">Common minke whale</name>
    <name type="synonym">Balaena rostrata</name>
    <dbReference type="NCBI Taxonomy" id="9767"/>
    <lineage>
        <taxon>Eukaryota</taxon>
        <taxon>Metazoa</taxon>
        <taxon>Chordata</taxon>
        <taxon>Craniata</taxon>
        <taxon>Vertebrata</taxon>
        <taxon>Euteleostomi</taxon>
        <taxon>Mammalia</taxon>
        <taxon>Eutheria</taxon>
        <taxon>Laurasiatheria</taxon>
        <taxon>Artiodactyla</taxon>
        <taxon>Whippomorpha</taxon>
        <taxon>Cetacea</taxon>
        <taxon>Mysticeti</taxon>
        <taxon>Balaenopteridae</taxon>
        <taxon>Balaenoptera</taxon>
    </lineage>
</organism>
<feature type="domain" description="WH2" evidence="2">
    <location>
        <begin position="1450"/>
        <end position="1470"/>
    </location>
</feature>
<protein>
    <submittedName>
        <fullName evidence="4">Protein cordon-bleu isoform X1</fullName>
    </submittedName>
</protein>
<dbReference type="InterPro" id="IPR003124">
    <property type="entry name" value="WH2_dom"/>
</dbReference>
<dbReference type="SMART" id="SM00246">
    <property type="entry name" value="WH2"/>
    <property type="match status" value="3"/>
</dbReference>
<name>A0ABM3TUS1_BALAC</name>
<proteinExistence type="predicted"/>
<feature type="compositionally biased region" description="Pro residues" evidence="1">
    <location>
        <begin position="547"/>
        <end position="559"/>
    </location>
</feature>
<feature type="region of interest" description="Disordered" evidence="1">
    <location>
        <begin position="991"/>
        <end position="1055"/>
    </location>
</feature>
<dbReference type="Pfam" id="PF09469">
    <property type="entry name" value="Cobl"/>
    <property type="match status" value="1"/>
</dbReference>
<feature type="compositionally biased region" description="Polar residues" evidence="1">
    <location>
        <begin position="1188"/>
        <end position="1217"/>
    </location>
</feature>
<feature type="region of interest" description="Disordered" evidence="1">
    <location>
        <begin position="392"/>
        <end position="699"/>
    </location>
</feature>
<feature type="compositionally biased region" description="Basic and acidic residues" evidence="1">
    <location>
        <begin position="991"/>
        <end position="1004"/>
    </location>
</feature>
<feature type="region of interest" description="Disordered" evidence="1">
    <location>
        <begin position="768"/>
        <end position="911"/>
    </location>
</feature>
<feature type="compositionally biased region" description="Basic and acidic residues" evidence="1">
    <location>
        <begin position="856"/>
        <end position="867"/>
    </location>
</feature>
<evidence type="ECO:0000259" key="2">
    <source>
        <dbReference type="PROSITE" id="PS51082"/>
    </source>
</evidence>
<feature type="region of interest" description="Disordered" evidence="1">
    <location>
        <begin position="1104"/>
        <end position="1361"/>
    </location>
</feature>
<evidence type="ECO:0000313" key="4">
    <source>
        <dbReference type="RefSeq" id="XP_057405851.1"/>
    </source>
</evidence>
<dbReference type="RefSeq" id="XP_057405851.1">
    <property type="nucleotide sequence ID" value="XM_057549868.1"/>
</dbReference>
<feature type="compositionally biased region" description="Basic and acidic residues" evidence="1">
    <location>
        <begin position="639"/>
        <end position="652"/>
    </location>
</feature>
<evidence type="ECO:0000313" key="3">
    <source>
        <dbReference type="Proteomes" id="UP001652580"/>
    </source>
</evidence>
<feature type="compositionally biased region" description="Polar residues" evidence="1">
    <location>
        <begin position="420"/>
        <end position="450"/>
    </location>
</feature>
<feature type="region of interest" description="Disordered" evidence="1">
    <location>
        <begin position="1"/>
        <end position="31"/>
    </location>
</feature>
<dbReference type="GeneID" id="103014868"/>